<feature type="transmembrane region" description="Helical" evidence="8">
    <location>
        <begin position="123"/>
        <end position="146"/>
    </location>
</feature>
<dbReference type="PANTHER" id="PTHR36838:SF4">
    <property type="entry name" value="AUXIN EFFLUX CARRIER FAMILY PROTEIN"/>
    <property type="match status" value="1"/>
</dbReference>
<dbReference type="Gene3D" id="1.20.1530.20">
    <property type="match status" value="1"/>
</dbReference>
<evidence type="ECO:0000256" key="6">
    <source>
        <dbReference type="ARBA" id="ARBA00022989"/>
    </source>
</evidence>
<sequence>MTALFSALIAVFGLILLGQVLQRTAFTNDAFWHIAERLIYFLALPALLVSNLSAAPLEALDLGRMAVALVIPVTLVTILLLAWQARYDTFTGPAFTSVFQGGIRLNTYIGLATAGALFGSDGLAMAAVSLAVLIPLVNIFSVLALLRHTGSASKTGANLLIMQILRNPLVLACLLGIGLNMLDVGLFPPLLTLLDALGQAALPLGLMAVGAGLQIARLGQHARPALLSSGIKLILLPMLSVPVIVALGLTPVAAIGVVLFAALPTSASSYILARQLGGDAQLMASILSLQTLLSAVTLPVILWLALHLPTA</sequence>
<evidence type="ECO:0000256" key="5">
    <source>
        <dbReference type="ARBA" id="ARBA00022692"/>
    </source>
</evidence>
<organism evidence="9 10">
    <name type="scientific">Natronocella acetinitrilica</name>
    <dbReference type="NCBI Taxonomy" id="414046"/>
    <lineage>
        <taxon>Bacteria</taxon>
        <taxon>Pseudomonadati</taxon>
        <taxon>Pseudomonadota</taxon>
        <taxon>Gammaproteobacteria</taxon>
        <taxon>Chromatiales</taxon>
        <taxon>Ectothiorhodospiraceae</taxon>
        <taxon>Natronocella</taxon>
    </lineage>
</organism>
<name>A0AAE3G508_9GAMM</name>
<comment type="similarity">
    <text evidence="2">Belongs to the auxin efflux carrier (TC 2.A.69) family.</text>
</comment>
<feature type="transmembrane region" description="Helical" evidence="8">
    <location>
        <begin position="253"/>
        <end position="273"/>
    </location>
</feature>
<dbReference type="PANTHER" id="PTHR36838">
    <property type="entry name" value="AUXIN EFFLUX CARRIER FAMILY PROTEIN"/>
    <property type="match status" value="1"/>
</dbReference>
<evidence type="ECO:0000256" key="2">
    <source>
        <dbReference type="ARBA" id="ARBA00010145"/>
    </source>
</evidence>
<comment type="subcellular location">
    <subcellularLocation>
        <location evidence="1">Cell membrane</location>
        <topology evidence="1">Multi-pass membrane protein</topology>
    </subcellularLocation>
</comment>
<dbReference type="EMBL" id="JALJXV010000007">
    <property type="protein sequence ID" value="MCP1675930.1"/>
    <property type="molecule type" value="Genomic_DNA"/>
</dbReference>
<dbReference type="Proteomes" id="UP001205843">
    <property type="component" value="Unassembled WGS sequence"/>
</dbReference>
<comment type="caution">
    <text evidence="9">The sequence shown here is derived from an EMBL/GenBank/DDBJ whole genome shotgun (WGS) entry which is preliminary data.</text>
</comment>
<dbReference type="GO" id="GO:0055085">
    <property type="term" value="P:transmembrane transport"/>
    <property type="evidence" value="ECO:0007669"/>
    <property type="project" value="InterPro"/>
</dbReference>
<reference evidence="9" key="1">
    <citation type="submission" date="2022-03" db="EMBL/GenBank/DDBJ databases">
        <title>Genomic Encyclopedia of Type Strains, Phase III (KMG-III): the genomes of soil and plant-associated and newly described type strains.</title>
        <authorList>
            <person name="Whitman W."/>
        </authorList>
    </citation>
    <scope>NUCLEOTIDE SEQUENCE</scope>
    <source>
        <strain evidence="9">ANL 6-2</strain>
    </source>
</reference>
<keyword evidence="3" id="KW-0813">Transport</keyword>
<feature type="transmembrane region" description="Helical" evidence="8">
    <location>
        <begin position="66"/>
        <end position="85"/>
    </location>
</feature>
<feature type="transmembrane region" description="Helical" evidence="8">
    <location>
        <begin position="193"/>
        <end position="213"/>
    </location>
</feature>
<evidence type="ECO:0000256" key="8">
    <source>
        <dbReference type="SAM" id="Phobius"/>
    </source>
</evidence>
<keyword evidence="6 8" id="KW-1133">Transmembrane helix</keyword>
<feature type="transmembrane region" description="Helical" evidence="8">
    <location>
        <begin position="38"/>
        <end position="54"/>
    </location>
</feature>
<dbReference type="Pfam" id="PF03547">
    <property type="entry name" value="Mem_trans"/>
    <property type="match status" value="1"/>
</dbReference>
<feature type="transmembrane region" description="Helical" evidence="8">
    <location>
        <begin position="225"/>
        <end position="247"/>
    </location>
</feature>
<dbReference type="InterPro" id="IPR004776">
    <property type="entry name" value="Mem_transp_PIN-like"/>
</dbReference>
<feature type="transmembrane region" description="Helical" evidence="8">
    <location>
        <begin position="167"/>
        <end position="187"/>
    </location>
</feature>
<keyword evidence="10" id="KW-1185">Reference proteome</keyword>
<keyword evidence="5 8" id="KW-0812">Transmembrane</keyword>
<evidence type="ECO:0000256" key="3">
    <source>
        <dbReference type="ARBA" id="ARBA00022448"/>
    </source>
</evidence>
<proteinExistence type="inferred from homology"/>
<dbReference type="GO" id="GO:0005886">
    <property type="term" value="C:plasma membrane"/>
    <property type="evidence" value="ECO:0007669"/>
    <property type="project" value="UniProtKB-SubCell"/>
</dbReference>
<dbReference type="AlphaFoldDB" id="A0AAE3G508"/>
<accession>A0AAE3G508</accession>
<evidence type="ECO:0000313" key="9">
    <source>
        <dbReference type="EMBL" id="MCP1675930.1"/>
    </source>
</evidence>
<evidence type="ECO:0000313" key="10">
    <source>
        <dbReference type="Proteomes" id="UP001205843"/>
    </source>
</evidence>
<feature type="transmembrane region" description="Helical" evidence="8">
    <location>
        <begin position="285"/>
        <end position="306"/>
    </location>
</feature>
<evidence type="ECO:0000256" key="1">
    <source>
        <dbReference type="ARBA" id="ARBA00004651"/>
    </source>
</evidence>
<dbReference type="InterPro" id="IPR038770">
    <property type="entry name" value="Na+/solute_symporter_sf"/>
</dbReference>
<protein>
    <submittedName>
        <fullName evidence="9">Permease</fullName>
    </submittedName>
</protein>
<keyword evidence="7 8" id="KW-0472">Membrane</keyword>
<dbReference type="RefSeq" id="WP_253480252.1">
    <property type="nucleotide sequence ID" value="NZ_JALJXV010000007.1"/>
</dbReference>
<gene>
    <name evidence="9" type="ORF">J2T57_003085</name>
</gene>
<evidence type="ECO:0000256" key="7">
    <source>
        <dbReference type="ARBA" id="ARBA00023136"/>
    </source>
</evidence>
<keyword evidence="4" id="KW-1003">Cell membrane</keyword>
<evidence type="ECO:0000256" key="4">
    <source>
        <dbReference type="ARBA" id="ARBA00022475"/>
    </source>
</evidence>